<organism evidence="1 2">
    <name type="scientific">Rhipicephalus microplus</name>
    <name type="common">Cattle tick</name>
    <name type="synonym">Boophilus microplus</name>
    <dbReference type="NCBI Taxonomy" id="6941"/>
    <lineage>
        <taxon>Eukaryota</taxon>
        <taxon>Metazoa</taxon>
        <taxon>Ecdysozoa</taxon>
        <taxon>Arthropoda</taxon>
        <taxon>Chelicerata</taxon>
        <taxon>Arachnida</taxon>
        <taxon>Acari</taxon>
        <taxon>Parasitiformes</taxon>
        <taxon>Ixodida</taxon>
        <taxon>Ixodoidea</taxon>
        <taxon>Ixodidae</taxon>
        <taxon>Rhipicephalinae</taxon>
        <taxon>Rhipicephalus</taxon>
        <taxon>Boophilus</taxon>
    </lineage>
</organism>
<dbReference type="InterPro" id="IPR043151">
    <property type="entry name" value="BAH_sf"/>
</dbReference>
<reference evidence="1" key="1">
    <citation type="journal article" date="2020" name="Cell">
        <title>Large-Scale Comparative Analyses of Tick Genomes Elucidate Their Genetic Diversity and Vector Capacities.</title>
        <authorList>
            <consortium name="Tick Genome and Microbiome Consortium (TIGMIC)"/>
            <person name="Jia N."/>
            <person name="Wang J."/>
            <person name="Shi W."/>
            <person name="Du L."/>
            <person name="Sun Y."/>
            <person name="Zhan W."/>
            <person name="Jiang J.F."/>
            <person name="Wang Q."/>
            <person name="Zhang B."/>
            <person name="Ji P."/>
            <person name="Bell-Sakyi L."/>
            <person name="Cui X.M."/>
            <person name="Yuan T.T."/>
            <person name="Jiang B.G."/>
            <person name="Yang W.F."/>
            <person name="Lam T.T."/>
            <person name="Chang Q.C."/>
            <person name="Ding S.J."/>
            <person name="Wang X.J."/>
            <person name="Zhu J.G."/>
            <person name="Ruan X.D."/>
            <person name="Zhao L."/>
            <person name="Wei J.T."/>
            <person name="Ye R.Z."/>
            <person name="Que T.C."/>
            <person name="Du C.H."/>
            <person name="Zhou Y.H."/>
            <person name="Cheng J.X."/>
            <person name="Dai P.F."/>
            <person name="Guo W.B."/>
            <person name="Han X.H."/>
            <person name="Huang E.J."/>
            <person name="Li L.F."/>
            <person name="Wei W."/>
            <person name="Gao Y.C."/>
            <person name="Liu J.Z."/>
            <person name="Shao H.Z."/>
            <person name="Wang X."/>
            <person name="Wang C.C."/>
            <person name="Yang T.C."/>
            <person name="Huo Q.B."/>
            <person name="Li W."/>
            <person name="Chen H.Y."/>
            <person name="Chen S.E."/>
            <person name="Zhou L.G."/>
            <person name="Ni X.B."/>
            <person name="Tian J.H."/>
            <person name="Sheng Y."/>
            <person name="Liu T."/>
            <person name="Pan Y.S."/>
            <person name="Xia L.Y."/>
            <person name="Li J."/>
            <person name="Zhao F."/>
            <person name="Cao W.C."/>
        </authorList>
    </citation>
    <scope>NUCLEOTIDE SEQUENCE</scope>
    <source>
        <strain evidence="1">Rmic-2018</strain>
    </source>
</reference>
<protein>
    <submittedName>
        <fullName evidence="1">Uncharacterized protein</fullName>
    </submittedName>
</protein>
<dbReference type="EMBL" id="JABSTU010000011">
    <property type="protein sequence ID" value="KAH8010207.1"/>
    <property type="molecule type" value="Genomic_DNA"/>
</dbReference>
<dbReference type="AlphaFoldDB" id="A0A9J6D8U1"/>
<keyword evidence="2" id="KW-1185">Reference proteome</keyword>
<reference evidence="1" key="2">
    <citation type="submission" date="2021-09" db="EMBL/GenBank/DDBJ databases">
        <authorList>
            <person name="Jia N."/>
            <person name="Wang J."/>
            <person name="Shi W."/>
            <person name="Du L."/>
            <person name="Sun Y."/>
            <person name="Zhan W."/>
            <person name="Jiang J."/>
            <person name="Wang Q."/>
            <person name="Zhang B."/>
            <person name="Ji P."/>
            <person name="Sakyi L.B."/>
            <person name="Cui X."/>
            <person name="Yuan T."/>
            <person name="Jiang B."/>
            <person name="Yang W."/>
            <person name="Lam T.T.-Y."/>
            <person name="Chang Q."/>
            <person name="Ding S."/>
            <person name="Wang X."/>
            <person name="Zhu J."/>
            <person name="Ruan X."/>
            <person name="Zhao L."/>
            <person name="Wei J."/>
            <person name="Que T."/>
            <person name="Du C."/>
            <person name="Cheng J."/>
            <person name="Dai P."/>
            <person name="Han X."/>
            <person name="Huang E."/>
            <person name="Gao Y."/>
            <person name="Liu J."/>
            <person name="Shao H."/>
            <person name="Ye R."/>
            <person name="Li L."/>
            <person name="Wei W."/>
            <person name="Wang X."/>
            <person name="Wang C."/>
            <person name="Huo Q."/>
            <person name="Li W."/>
            <person name="Guo W."/>
            <person name="Chen H."/>
            <person name="Chen S."/>
            <person name="Zhou L."/>
            <person name="Zhou L."/>
            <person name="Ni X."/>
            <person name="Tian J."/>
            <person name="Zhou Y."/>
            <person name="Sheng Y."/>
            <person name="Liu T."/>
            <person name="Pan Y."/>
            <person name="Xia L."/>
            <person name="Li J."/>
            <person name="Zhao F."/>
            <person name="Cao W."/>
        </authorList>
    </citation>
    <scope>NUCLEOTIDE SEQUENCE</scope>
    <source>
        <strain evidence="1">Rmic-2018</strain>
        <tissue evidence="1">Larvae</tissue>
    </source>
</reference>
<accession>A0A9J6D8U1</accession>
<dbReference type="Gene3D" id="2.30.30.490">
    <property type="match status" value="1"/>
</dbReference>
<name>A0A9J6D8U1_RHIMP</name>
<proteinExistence type="predicted"/>
<dbReference type="Proteomes" id="UP000821866">
    <property type="component" value="Chromosome 9"/>
</dbReference>
<evidence type="ECO:0000313" key="1">
    <source>
        <dbReference type="EMBL" id="KAH8010207.1"/>
    </source>
</evidence>
<sequence length="203" mass="23194">MSRVKRKFFYRDWYEEGGKPDTARLYLPAQGRFEDVPELTRSEDSPWEYKCYSCLRKRREKKANSCRYGEVLSGEKNGRVFYSSVKWQKENYCVGDCIFLNPGALDHHPSKKQASPKSMDTSNGKGHEPFQVACILSIVASKTSRNQNTATFRVRKFYSVAMATIRNCKTLDFATSLKANQCVEAGEKCSTMAEEYIVEEQGG</sequence>
<dbReference type="VEuPathDB" id="VectorBase:LOC119178578"/>
<comment type="caution">
    <text evidence="1">The sequence shown here is derived from an EMBL/GenBank/DDBJ whole genome shotgun (WGS) entry which is preliminary data.</text>
</comment>
<evidence type="ECO:0000313" key="2">
    <source>
        <dbReference type="Proteomes" id="UP000821866"/>
    </source>
</evidence>
<gene>
    <name evidence="1" type="ORF">HPB51_026259</name>
</gene>